<accession>A0A8T0TWG5</accession>
<feature type="region of interest" description="Disordered" evidence="1">
    <location>
        <begin position="18"/>
        <end position="45"/>
    </location>
</feature>
<dbReference type="EMBL" id="CM029043">
    <property type="protein sequence ID" value="KAG2614427.1"/>
    <property type="molecule type" value="Genomic_DNA"/>
</dbReference>
<gene>
    <name evidence="2" type="ORF">PVAP13_4KG387103</name>
</gene>
<comment type="caution">
    <text evidence="2">The sequence shown here is derived from an EMBL/GenBank/DDBJ whole genome shotgun (WGS) entry which is preliminary data.</text>
</comment>
<evidence type="ECO:0000313" key="3">
    <source>
        <dbReference type="Proteomes" id="UP000823388"/>
    </source>
</evidence>
<proteinExistence type="predicted"/>
<evidence type="ECO:0000313" key="2">
    <source>
        <dbReference type="EMBL" id="KAG2614427.1"/>
    </source>
</evidence>
<dbReference type="AlphaFoldDB" id="A0A8T0TWG5"/>
<name>A0A8T0TWG5_PANVG</name>
<sequence>MEYSLQMMRRWNIRFEGESMPARPRPAQHSKEGRKGWRAPHLHPLSSPQAAWGGLVGLPRRAAASSSSLVLGGHLLPSLPFPSHPYKYRISPSSPRGRRVFFLLPCLPALE</sequence>
<dbReference type="Proteomes" id="UP000823388">
    <property type="component" value="Chromosome 4K"/>
</dbReference>
<protein>
    <submittedName>
        <fullName evidence="2">Uncharacterized protein</fullName>
    </submittedName>
</protein>
<reference evidence="2" key="1">
    <citation type="submission" date="2020-05" db="EMBL/GenBank/DDBJ databases">
        <title>WGS assembly of Panicum virgatum.</title>
        <authorList>
            <person name="Lovell J.T."/>
            <person name="Jenkins J."/>
            <person name="Shu S."/>
            <person name="Juenger T.E."/>
            <person name="Schmutz J."/>
        </authorList>
    </citation>
    <scope>NUCLEOTIDE SEQUENCE</scope>
    <source>
        <strain evidence="2">AP13</strain>
    </source>
</reference>
<evidence type="ECO:0000256" key="1">
    <source>
        <dbReference type="SAM" id="MobiDB-lite"/>
    </source>
</evidence>
<keyword evidence="3" id="KW-1185">Reference proteome</keyword>
<organism evidence="2 3">
    <name type="scientific">Panicum virgatum</name>
    <name type="common">Blackwell switchgrass</name>
    <dbReference type="NCBI Taxonomy" id="38727"/>
    <lineage>
        <taxon>Eukaryota</taxon>
        <taxon>Viridiplantae</taxon>
        <taxon>Streptophyta</taxon>
        <taxon>Embryophyta</taxon>
        <taxon>Tracheophyta</taxon>
        <taxon>Spermatophyta</taxon>
        <taxon>Magnoliopsida</taxon>
        <taxon>Liliopsida</taxon>
        <taxon>Poales</taxon>
        <taxon>Poaceae</taxon>
        <taxon>PACMAD clade</taxon>
        <taxon>Panicoideae</taxon>
        <taxon>Panicodae</taxon>
        <taxon>Paniceae</taxon>
        <taxon>Panicinae</taxon>
        <taxon>Panicum</taxon>
        <taxon>Panicum sect. Hiantes</taxon>
    </lineage>
</organism>